<keyword evidence="3" id="KW-0378">Hydrolase</keyword>
<feature type="domain" description="Tyrosine specific protein phosphatases" evidence="8">
    <location>
        <begin position="632"/>
        <end position="708"/>
    </location>
</feature>
<dbReference type="InterPro" id="IPR016130">
    <property type="entry name" value="Tyr_Pase_AS"/>
</dbReference>
<dbReference type="EC" id="3.1.3.48" evidence="2"/>
<dbReference type="InterPro" id="IPR000242">
    <property type="entry name" value="PTP_cat"/>
</dbReference>
<dbReference type="Gene3D" id="3.90.190.10">
    <property type="entry name" value="Protein tyrosine phosphatase superfamily"/>
    <property type="match status" value="2"/>
</dbReference>
<evidence type="ECO:0000259" key="7">
    <source>
        <dbReference type="PROSITE" id="PS50055"/>
    </source>
</evidence>
<evidence type="ECO:0000256" key="5">
    <source>
        <dbReference type="ARBA" id="ARBA00051722"/>
    </source>
</evidence>
<dbReference type="PROSITE" id="PS00383">
    <property type="entry name" value="TYR_PHOSPHATASE_1"/>
    <property type="match status" value="2"/>
</dbReference>
<comment type="caution">
    <text evidence="9">The sequence shown here is derived from an EMBL/GenBank/DDBJ whole genome shotgun (WGS) entry which is preliminary data.</text>
</comment>
<protein>
    <recommendedName>
        <fullName evidence="2">protein-tyrosine-phosphatase</fullName>
        <ecNumber evidence="2">3.1.3.48</ecNumber>
    </recommendedName>
</protein>
<dbReference type="CDD" id="cd00047">
    <property type="entry name" value="PTPc"/>
    <property type="match status" value="1"/>
</dbReference>
<dbReference type="SMART" id="SM00194">
    <property type="entry name" value="PTPc"/>
    <property type="match status" value="2"/>
</dbReference>
<dbReference type="FunFam" id="3.90.190.10:FF:000062">
    <property type="entry name" value="Receptor-type tyrosine-protein phosphatase kappa"/>
    <property type="match status" value="1"/>
</dbReference>
<accession>A0ABD3W2Z3</accession>
<evidence type="ECO:0000313" key="10">
    <source>
        <dbReference type="Proteomes" id="UP001634394"/>
    </source>
</evidence>
<keyword evidence="10" id="KW-1185">Reference proteome</keyword>
<dbReference type="PROSITE" id="PS50056">
    <property type="entry name" value="TYR_PHOSPHATASE_2"/>
    <property type="match status" value="2"/>
</dbReference>
<feature type="non-terminal residue" evidence="9">
    <location>
        <position position="1"/>
    </location>
</feature>
<proteinExistence type="inferred from homology"/>
<dbReference type="CDD" id="cd12094">
    <property type="entry name" value="TM_ErbB2"/>
    <property type="match status" value="1"/>
</dbReference>
<evidence type="ECO:0000256" key="2">
    <source>
        <dbReference type="ARBA" id="ARBA00013064"/>
    </source>
</evidence>
<dbReference type="AlphaFoldDB" id="A0ABD3W2Z3"/>
<dbReference type="InterPro" id="IPR050348">
    <property type="entry name" value="Protein-Tyr_Phosphatase"/>
</dbReference>
<keyword evidence="6" id="KW-0472">Membrane</keyword>
<dbReference type="EMBL" id="JBJQND010000008">
    <property type="protein sequence ID" value="KAL3868036.1"/>
    <property type="molecule type" value="Genomic_DNA"/>
</dbReference>
<dbReference type="PANTHER" id="PTHR19134">
    <property type="entry name" value="RECEPTOR-TYPE TYROSINE-PROTEIN PHOSPHATASE"/>
    <property type="match status" value="1"/>
</dbReference>
<dbReference type="PRINTS" id="PR00700">
    <property type="entry name" value="PRTYPHPHTASE"/>
</dbReference>
<dbReference type="FunFam" id="3.90.190.10:FF:000102">
    <property type="entry name" value="Receptor-type tyrosine-protein phosphatase"/>
    <property type="match status" value="1"/>
</dbReference>
<dbReference type="PROSITE" id="PS50055">
    <property type="entry name" value="TYR_PHOSPHATASE_PTP"/>
    <property type="match status" value="2"/>
</dbReference>
<feature type="domain" description="Tyrosine specific protein phosphatases" evidence="8">
    <location>
        <begin position="345"/>
        <end position="418"/>
    </location>
</feature>
<dbReference type="SUPFAM" id="SSF52799">
    <property type="entry name" value="(Phosphotyrosine protein) phosphatases II"/>
    <property type="match status" value="2"/>
</dbReference>
<dbReference type="Proteomes" id="UP001634394">
    <property type="component" value="Unassembled WGS sequence"/>
</dbReference>
<feature type="domain" description="Tyrosine-protein phosphatase" evidence="7">
    <location>
        <begin position="459"/>
        <end position="717"/>
    </location>
</feature>
<dbReference type="InterPro" id="IPR029021">
    <property type="entry name" value="Prot-tyrosine_phosphatase-like"/>
</dbReference>
<gene>
    <name evidence="9" type="ORF">ACJMK2_040875</name>
</gene>
<dbReference type="PANTHER" id="PTHR19134:SF562">
    <property type="entry name" value="PROTEIN-TYROSINE-PHOSPHATASE"/>
    <property type="match status" value="1"/>
</dbReference>
<dbReference type="Gene3D" id="2.10.70.10">
    <property type="entry name" value="Complement Module, domain 1"/>
    <property type="match status" value="1"/>
</dbReference>
<comment type="similarity">
    <text evidence="1">Belongs to the protein-tyrosine phosphatase family.</text>
</comment>
<organism evidence="9 10">
    <name type="scientific">Sinanodonta woodiana</name>
    <name type="common">Chinese pond mussel</name>
    <name type="synonym">Anodonta woodiana</name>
    <dbReference type="NCBI Taxonomy" id="1069815"/>
    <lineage>
        <taxon>Eukaryota</taxon>
        <taxon>Metazoa</taxon>
        <taxon>Spiralia</taxon>
        <taxon>Lophotrochozoa</taxon>
        <taxon>Mollusca</taxon>
        <taxon>Bivalvia</taxon>
        <taxon>Autobranchia</taxon>
        <taxon>Heteroconchia</taxon>
        <taxon>Palaeoheterodonta</taxon>
        <taxon>Unionida</taxon>
        <taxon>Unionoidea</taxon>
        <taxon>Unionidae</taxon>
        <taxon>Unioninae</taxon>
        <taxon>Sinanodonta</taxon>
    </lineage>
</organism>
<evidence type="ECO:0000256" key="1">
    <source>
        <dbReference type="ARBA" id="ARBA00009580"/>
    </source>
</evidence>
<dbReference type="SMART" id="SM00404">
    <property type="entry name" value="PTPc_motif"/>
    <property type="match status" value="2"/>
</dbReference>
<evidence type="ECO:0000259" key="8">
    <source>
        <dbReference type="PROSITE" id="PS50056"/>
    </source>
</evidence>
<evidence type="ECO:0000256" key="6">
    <source>
        <dbReference type="SAM" id="Phobius"/>
    </source>
</evidence>
<name>A0ABD3W2Z3_SINWO</name>
<dbReference type="Pfam" id="PF00102">
    <property type="entry name" value="Y_phosphatase"/>
    <property type="match status" value="2"/>
</dbReference>
<dbReference type="GO" id="GO:0004725">
    <property type="term" value="F:protein tyrosine phosphatase activity"/>
    <property type="evidence" value="ECO:0007669"/>
    <property type="project" value="UniProtKB-EC"/>
</dbReference>
<evidence type="ECO:0000313" key="9">
    <source>
        <dbReference type="EMBL" id="KAL3868036.1"/>
    </source>
</evidence>
<evidence type="ECO:0000256" key="4">
    <source>
        <dbReference type="ARBA" id="ARBA00022912"/>
    </source>
</evidence>
<feature type="transmembrane region" description="Helical" evidence="6">
    <location>
        <begin position="74"/>
        <end position="94"/>
    </location>
</feature>
<reference evidence="9 10" key="1">
    <citation type="submission" date="2024-11" db="EMBL/GenBank/DDBJ databases">
        <title>Chromosome-level genome assembly of the freshwater bivalve Anodonta woodiana.</title>
        <authorList>
            <person name="Chen X."/>
        </authorList>
    </citation>
    <scope>NUCLEOTIDE SEQUENCE [LARGE SCALE GENOMIC DNA]</scope>
    <source>
        <strain evidence="9">MN2024</strain>
        <tissue evidence="9">Gills</tissue>
    </source>
</reference>
<keyword evidence="6" id="KW-0812">Transmembrane</keyword>
<dbReference type="InterPro" id="IPR000387">
    <property type="entry name" value="Tyr_Pase_dom"/>
</dbReference>
<keyword evidence="6" id="KW-1133">Transmembrane helix</keyword>
<feature type="domain" description="Tyrosine-protein phosphatase" evidence="7">
    <location>
        <begin position="167"/>
        <end position="427"/>
    </location>
</feature>
<dbReference type="InterPro" id="IPR003595">
    <property type="entry name" value="Tyr_Pase_cat"/>
</dbReference>
<sequence>IECSMMLVINNGEIKVTTLGVDGRNNTYGVKFAVQCDSGFVSNVREITCLETGQLSAQPVCYAEPKPADLTAAIVGYVVALVILVALVVGIVIFMRRRRKHNDDVRTNFNPTDEIKTEDQPNEGAHAIETNAYNNCYENIQNIRAHDIKIEDFFDFVLQRRSNSNLYEEEYKQATRSVTKSKDAAMEAENKDKNRYKGMVPYDDNRVKLDVWDYDMETDYINASFIDGFNRCQEYVAAQGPMENTLNDFWRMIWQVKATKIVMLTNLTEGNGLKCMQYWPDEGSRDFGRINVQLIDTDQFSDFIIRTMKIKMNDCLEEEKSRMIKQFHFTTWPDKSVPRYSSTIVHFRHKINTTEDEGNFSGPLVVHCSAGVGRTGTFIAIDFLVNQAQAQGTVNVTSCLETLRNQRVLMIQTLEQFIFVHEVLVEALTCTTYAVSARDFQEEYRKLLTRDHKHKKTLLQLTFEKLQLLNPNTDENTYAIAKETGNRDKNRYCNILPDENYRPYLSVYVTGRNTYINAVFLPAYKENDAFIITQTPLENTIVDFWRMVYQYDISSIVMLNTLSQMKDNERYWPQKGNISNYPPFEIHMESEESFGCCEVSNLILIYKDEQRNIRMSRARYWTEDERVPKSPLHLLEHVELLHGWQTESAGRGPVVVHCMNGADRSGLFCVIAAVLERTKIEQDVAIEQIVRQLRHRRSQIIPDLEQFRFCHEAVLAYLNQNDTYANF</sequence>
<evidence type="ECO:0000256" key="3">
    <source>
        <dbReference type="ARBA" id="ARBA00022801"/>
    </source>
</evidence>
<keyword evidence="4" id="KW-0904">Protein phosphatase</keyword>
<comment type="catalytic activity">
    <reaction evidence="5">
        <text>O-phospho-L-tyrosyl-[protein] + H2O = L-tyrosyl-[protein] + phosphate</text>
        <dbReference type="Rhea" id="RHEA:10684"/>
        <dbReference type="Rhea" id="RHEA-COMP:10136"/>
        <dbReference type="Rhea" id="RHEA-COMP:20101"/>
        <dbReference type="ChEBI" id="CHEBI:15377"/>
        <dbReference type="ChEBI" id="CHEBI:43474"/>
        <dbReference type="ChEBI" id="CHEBI:46858"/>
        <dbReference type="ChEBI" id="CHEBI:61978"/>
        <dbReference type="EC" id="3.1.3.48"/>
    </reaction>
</comment>